<dbReference type="HOGENOM" id="CLU_3338706_0_0_2"/>
<dbReference type="eggNOG" id="arCOG01197">
    <property type="taxonomic scope" value="Archaea"/>
</dbReference>
<gene>
    <name evidence="1" type="ordered locus">TUZN_1870</name>
</gene>
<keyword evidence="2" id="KW-1185">Reference proteome</keyword>
<dbReference type="KEGG" id="tuz:TUZN_1870"/>
<dbReference type="STRING" id="999630.TUZN_1870"/>
<organism evidence="1 2">
    <name type="scientific">Thermoproteus uzoniensis (strain 768-20)</name>
    <dbReference type="NCBI Taxonomy" id="999630"/>
    <lineage>
        <taxon>Archaea</taxon>
        <taxon>Thermoproteota</taxon>
        <taxon>Thermoprotei</taxon>
        <taxon>Thermoproteales</taxon>
        <taxon>Thermoproteaceae</taxon>
        <taxon>Thermoproteus</taxon>
    </lineage>
</organism>
<dbReference type="EMBL" id="CP002590">
    <property type="protein sequence ID" value="AEA13330.1"/>
    <property type="molecule type" value="Genomic_DNA"/>
</dbReference>
<accession>F2L418</accession>
<dbReference type="AlphaFoldDB" id="F2L418"/>
<dbReference type="Proteomes" id="UP000008138">
    <property type="component" value="Chromosome"/>
</dbReference>
<evidence type="ECO:0000313" key="1">
    <source>
        <dbReference type="EMBL" id="AEA13330.1"/>
    </source>
</evidence>
<evidence type="ECO:0000313" key="2">
    <source>
        <dbReference type="Proteomes" id="UP000008138"/>
    </source>
</evidence>
<protein>
    <submittedName>
        <fullName evidence="1">Uncharacterized protein</fullName>
    </submittedName>
</protein>
<proteinExistence type="predicted"/>
<name>F2L418_THEU7</name>
<reference evidence="1 2" key="1">
    <citation type="journal article" date="2011" name="J. Bacteriol.">
        <title>Complete genome sequence of the thermoacidophilic crenarchaeon Thermoproteus uzoniensis 768-20.</title>
        <authorList>
            <person name="Mardanov A.V."/>
            <person name="Gumerov V.M."/>
            <person name="Beletsky A.V."/>
            <person name="Prokofeva M.I."/>
            <person name="Bonch-Osmolovskaya E.A."/>
            <person name="Ravin N.V."/>
            <person name="Skryabin K.G."/>
        </authorList>
    </citation>
    <scope>NUCLEOTIDE SEQUENCE [LARGE SCALE GENOMIC DNA]</scope>
    <source>
        <strain evidence="1 2">768-20</strain>
    </source>
</reference>
<reference key="2">
    <citation type="submission" date="2011-03" db="EMBL/GenBank/DDBJ databases">
        <title>Complete genome sequence of the thermoacidophilic crenarchaeon Thermoproteus uzoniensis 768-20.</title>
        <authorList>
            <person name="Mardanov A.V."/>
            <person name="Gumerov V.M."/>
            <person name="Beletsky A.V."/>
            <person name="Prokofeva M.I."/>
            <person name="Bonch-Osmolovskaya E.A."/>
            <person name="Ravin N.V."/>
            <person name="Skryabin K.G."/>
        </authorList>
    </citation>
    <scope>NUCLEOTIDE SEQUENCE</scope>
    <source>
        <strain>768-20</strain>
    </source>
</reference>
<sequence length="37" mass="4545">MLNIELIVYTPAEWQSDSPWMRELRREAVRLYSSFRT</sequence>